<dbReference type="InterPro" id="IPR036086">
    <property type="entry name" value="ParB/Sulfiredoxin_sf"/>
</dbReference>
<gene>
    <name evidence="4" type="primary">parB2</name>
    <name evidence="4" type="ORF">GCM10008956_32750</name>
</gene>
<dbReference type="GO" id="GO:0003677">
    <property type="term" value="F:DNA binding"/>
    <property type="evidence" value="ECO:0007669"/>
    <property type="project" value="UniProtKB-KW"/>
</dbReference>
<dbReference type="EMBL" id="BMQG01000015">
    <property type="protein sequence ID" value="GGM54317.1"/>
    <property type="molecule type" value="Genomic_DNA"/>
</dbReference>
<sequence>MARAKRPMLSDSLAELVGEASTVAAPTAAGERVTDVARDLIDPNPYQPRRHFDPQALEQLAVSIHTHGVLQPLLVRPMPGGRYQIVGGERRWRAIGLLTDPQRPLTVDGQPLPARAELERVPVVIRDVADTDMRILAAVENLQRTDLNIIDEVDATVALIAATLGLSEDDVPATLARLVRVPGEQGAQLDALFAQLGRGTWSSFFKNKLRVRRLPEDVLSAMRQDGLDYRKATLIGAQPDAERRAALLDLARGGASVEQLSQAAKLGVPGGDAAPQAPDLSRLVGRRLTSASAVSALSAARRKRLERLLAQVNDLFEQQEKDTPDQRTKGR</sequence>
<keyword evidence="5" id="KW-1185">Reference proteome</keyword>
<evidence type="ECO:0000256" key="1">
    <source>
        <dbReference type="ARBA" id="ARBA00006295"/>
    </source>
</evidence>
<dbReference type="SMART" id="SM00470">
    <property type="entry name" value="ParB"/>
    <property type="match status" value="1"/>
</dbReference>
<comment type="similarity">
    <text evidence="1">Belongs to the ParB family.</text>
</comment>
<evidence type="ECO:0000256" key="2">
    <source>
        <dbReference type="ARBA" id="ARBA00023125"/>
    </source>
</evidence>
<dbReference type="AlphaFoldDB" id="A0A8H9L7K1"/>
<dbReference type="InterPro" id="IPR050336">
    <property type="entry name" value="Chromosome_partition/occlusion"/>
</dbReference>
<keyword evidence="2" id="KW-0238">DNA-binding</keyword>
<dbReference type="Gene3D" id="3.90.1530.30">
    <property type="match status" value="1"/>
</dbReference>
<feature type="domain" description="ParB-like N-terminal" evidence="3">
    <location>
        <begin position="34"/>
        <end position="142"/>
    </location>
</feature>
<dbReference type="Gene3D" id="1.10.10.2830">
    <property type="match status" value="1"/>
</dbReference>
<dbReference type="NCBIfam" id="TIGR00180">
    <property type="entry name" value="parB_part"/>
    <property type="match status" value="1"/>
</dbReference>
<dbReference type="PANTHER" id="PTHR33375:SF7">
    <property type="entry name" value="CHROMOSOME 2-PARTITIONING PROTEIN PARB-RELATED"/>
    <property type="match status" value="1"/>
</dbReference>
<dbReference type="SUPFAM" id="SSF109709">
    <property type="entry name" value="KorB DNA-binding domain-like"/>
    <property type="match status" value="1"/>
</dbReference>
<accession>A0A8H9L7K1</accession>
<evidence type="ECO:0000313" key="5">
    <source>
        <dbReference type="Proteomes" id="UP000600547"/>
    </source>
</evidence>
<dbReference type="FunFam" id="3.90.1530.30:FF:000001">
    <property type="entry name" value="Chromosome partitioning protein ParB"/>
    <property type="match status" value="1"/>
</dbReference>
<proteinExistence type="inferred from homology"/>
<dbReference type="GO" id="GO:0007059">
    <property type="term" value="P:chromosome segregation"/>
    <property type="evidence" value="ECO:0007669"/>
    <property type="project" value="TreeGrafter"/>
</dbReference>
<protein>
    <submittedName>
        <fullName evidence="4">Putative chromosome 2-partitioning protein ParB</fullName>
    </submittedName>
</protein>
<dbReference type="SUPFAM" id="SSF110849">
    <property type="entry name" value="ParB/Sulfiredoxin"/>
    <property type="match status" value="1"/>
</dbReference>
<comment type="caution">
    <text evidence="4">The sequence shown here is derived from an EMBL/GenBank/DDBJ whole genome shotgun (WGS) entry which is preliminary data.</text>
</comment>
<dbReference type="InterPro" id="IPR004437">
    <property type="entry name" value="ParB/RepB/Spo0J"/>
</dbReference>
<organism evidence="4 5">
    <name type="scientific">Deinococcus arenae</name>
    <dbReference type="NCBI Taxonomy" id="1452751"/>
    <lineage>
        <taxon>Bacteria</taxon>
        <taxon>Thermotogati</taxon>
        <taxon>Deinococcota</taxon>
        <taxon>Deinococci</taxon>
        <taxon>Deinococcales</taxon>
        <taxon>Deinococcaceae</taxon>
        <taxon>Deinococcus</taxon>
    </lineage>
</organism>
<dbReference type="Proteomes" id="UP000600547">
    <property type="component" value="Unassembled WGS sequence"/>
</dbReference>
<dbReference type="PANTHER" id="PTHR33375">
    <property type="entry name" value="CHROMOSOME-PARTITIONING PROTEIN PARB-RELATED"/>
    <property type="match status" value="1"/>
</dbReference>
<evidence type="ECO:0000313" key="4">
    <source>
        <dbReference type="EMBL" id="GGM54317.1"/>
    </source>
</evidence>
<reference evidence="5" key="1">
    <citation type="journal article" date="2019" name="Int. J. Syst. Evol. Microbiol.">
        <title>The Global Catalogue of Microorganisms (GCM) 10K type strain sequencing project: providing services to taxonomists for standard genome sequencing and annotation.</title>
        <authorList>
            <consortium name="The Broad Institute Genomics Platform"/>
            <consortium name="The Broad Institute Genome Sequencing Center for Infectious Disease"/>
            <person name="Wu L."/>
            <person name="Ma J."/>
        </authorList>
    </citation>
    <scope>NUCLEOTIDE SEQUENCE [LARGE SCALE GENOMIC DNA]</scope>
    <source>
        <strain evidence="5">JCM 31047</strain>
    </source>
</reference>
<dbReference type="GO" id="GO:0005694">
    <property type="term" value="C:chromosome"/>
    <property type="evidence" value="ECO:0007669"/>
    <property type="project" value="TreeGrafter"/>
</dbReference>
<evidence type="ECO:0000259" key="3">
    <source>
        <dbReference type="SMART" id="SM00470"/>
    </source>
</evidence>
<dbReference type="Pfam" id="PF02195">
    <property type="entry name" value="ParB_N"/>
    <property type="match status" value="1"/>
</dbReference>
<name>A0A8H9L7K1_9DEIO</name>
<dbReference type="CDD" id="cd16393">
    <property type="entry name" value="SPO0J_N"/>
    <property type="match status" value="1"/>
</dbReference>
<dbReference type="InterPro" id="IPR003115">
    <property type="entry name" value="ParB_N"/>
</dbReference>